<sequence>MIGGQDLGADDAEEDADYEGLKFPVHKPEKDMRNYKWKVGTLYESRQEFKDMVAAYAVQTTSNIKFKKCDLVRVQAVCQKDCPFWLYAHKVGEESTWQLRSMNLQHTCMQTHKGLLSAFEEVIPGVDNRFYVRHLYNNFWKKFSGLELKNRMWRLDKFVVDLDAAECSCRKWQMSGISCPHAISCISFKRLDLESYVDDCYKKDAYLKCYQEVIHLVNRPNLWERTQYDDVMPPPYRRPSHRPIKKRK</sequence>
<reference evidence="6 7" key="1">
    <citation type="submission" date="2019-01" db="EMBL/GenBank/DDBJ databases">
        <title>Sequencing of cultivated peanut Arachis hypogaea provides insights into genome evolution and oil improvement.</title>
        <authorList>
            <person name="Chen X."/>
        </authorList>
    </citation>
    <scope>NUCLEOTIDE SEQUENCE [LARGE SCALE GENOMIC DNA]</scope>
    <source>
        <strain evidence="7">cv. Fuhuasheng</strain>
        <tissue evidence="6">Leaves</tissue>
    </source>
</reference>
<dbReference type="PANTHER" id="PTHR31973:SF187">
    <property type="entry name" value="MUTATOR TRANSPOSASE MUDRA PROTEIN"/>
    <property type="match status" value="1"/>
</dbReference>
<dbReference type="PROSITE" id="PS50966">
    <property type="entry name" value="ZF_SWIM"/>
    <property type="match status" value="1"/>
</dbReference>
<keyword evidence="7" id="KW-1185">Reference proteome</keyword>
<name>A0A445E9I4_ARAHY</name>
<evidence type="ECO:0000256" key="2">
    <source>
        <dbReference type="ARBA" id="ARBA00022771"/>
    </source>
</evidence>
<dbReference type="SMART" id="SM00575">
    <property type="entry name" value="ZnF_PMZ"/>
    <property type="match status" value="1"/>
</dbReference>
<dbReference type="STRING" id="3818.A0A445E9I4"/>
<dbReference type="InterPro" id="IPR004332">
    <property type="entry name" value="Transposase_MuDR"/>
</dbReference>
<keyword evidence="3" id="KW-0862">Zinc</keyword>
<dbReference type="Proteomes" id="UP000289738">
    <property type="component" value="Chromosome A02"/>
</dbReference>
<keyword evidence="2 4" id="KW-0863">Zinc-finger</keyword>
<keyword evidence="1" id="KW-0479">Metal-binding</keyword>
<evidence type="ECO:0000256" key="1">
    <source>
        <dbReference type="ARBA" id="ARBA00022723"/>
    </source>
</evidence>
<organism evidence="6 7">
    <name type="scientific">Arachis hypogaea</name>
    <name type="common">Peanut</name>
    <dbReference type="NCBI Taxonomy" id="3818"/>
    <lineage>
        <taxon>Eukaryota</taxon>
        <taxon>Viridiplantae</taxon>
        <taxon>Streptophyta</taxon>
        <taxon>Embryophyta</taxon>
        <taxon>Tracheophyta</taxon>
        <taxon>Spermatophyta</taxon>
        <taxon>Magnoliopsida</taxon>
        <taxon>eudicotyledons</taxon>
        <taxon>Gunneridae</taxon>
        <taxon>Pentapetalae</taxon>
        <taxon>rosids</taxon>
        <taxon>fabids</taxon>
        <taxon>Fabales</taxon>
        <taxon>Fabaceae</taxon>
        <taxon>Papilionoideae</taxon>
        <taxon>50 kb inversion clade</taxon>
        <taxon>dalbergioids sensu lato</taxon>
        <taxon>Dalbergieae</taxon>
        <taxon>Pterocarpus clade</taxon>
        <taxon>Arachis</taxon>
    </lineage>
</organism>
<evidence type="ECO:0000313" key="6">
    <source>
        <dbReference type="EMBL" id="RYR71993.1"/>
    </source>
</evidence>
<dbReference type="GO" id="GO:0008270">
    <property type="term" value="F:zinc ion binding"/>
    <property type="evidence" value="ECO:0007669"/>
    <property type="project" value="UniProtKB-KW"/>
</dbReference>
<dbReference type="AlphaFoldDB" id="A0A445E9I4"/>
<proteinExistence type="predicted"/>
<protein>
    <recommendedName>
        <fullName evidence="5">SWIM-type domain-containing protein</fullName>
    </recommendedName>
</protein>
<comment type="caution">
    <text evidence="6">The sequence shown here is derived from an EMBL/GenBank/DDBJ whole genome shotgun (WGS) entry which is preliminary data.</text>
</comment>
<accession>A0A445E9I4</accession>
<gene>
    <name evidence="6" type="ORF">Ahy_A02g006201</name>
</gene>
<evidence type="ECO:0000256" key="3">
    <source>
        <dbReference type="ARBA" id="ARBA00022833"/>
    </source>
</evidence>
<dbReference type="EMBL" id="SDMP01000002">
    <property type="protein sequence ID" value="RYR71993.1"/>
    <property type="molecule type" value="Genomic_DNA"/>
</dbReference>
<evidence type="ECO:0000313" key="7">
    <source>
        <dbReference type="Proteomes" id="UP000289738"/>
    </source>
</evidence>
<dbReference type="InterPro" id="IPR006564">
    <property type="entry name" value="Znf_PMZ"/>
</dbReference>
<dbReference type="Pfam" id="PF03108">
    <property type="entry name" value="DBD_Tnp_Mut"/>
    <property type="match status" value="1"/>
</dbReference>
<dbReference type="PANTHER" id="PTHR31973">
    <property type="entry name" value="POLYPROTEIN, PUTATIVE-RELATED"/>
    <property type="match status" value="1"/>
</dbReference>
<evidence type="ECO:0000256" key="4">
    <source>
        <dbReference type="PROSITE-ProRule" id="PRU00325"/>
    </source>
</evidence>
<feature type="domain" description="SWIM-type" evidence="5">
    <location>
        <begin position="158"/>
        <end position="190"/>
    </location>
</feature>
<evidence type="ECO:0000259" key="5">
    <source>
        <dbReference type="PROSITE" id="PS50966"/>
    </source>
</evidence>
<dbReference type="Pfam" id="PF04434">
    <property type="entry name" value="SWIM"/>
    <property type="match status" value="1"/>
</dbReference>
<dbReference type="InterPro" id="IPR007527">
    <property type="entry name" value="Znf_SWIM"/>
</dbReference>